<organism evidence="1 2">
    <name type="scientific">Chelatococcus asaccharovorans</name>
    <dbReference type="NCBI Taxonomy" id="28210"/>
    <lineage>
        <taxon>Bacteria</taxon>
        <taxon>Pseudomonadati</taxon>
        <taxon>Pseudomonadota</taxon>
        <taxon>Alphaproteobacteria</taxon>
        <taxon>Hyphomicrobiales</taxon>
        <taxon>Chelatococcaceae</taxon>
        <taxon>Chelatococcus</taxon>
    </lineage>
</organism>
<protein>
    <submittedName>
        <fullName evidence="1">Uncharacterized protein</fullName>
    </submittedName>
</protein>
<dbReference type="Proteomes" id="UP000248021">
    <property type="component" value="Unassembled WGS sequence"/>
</dbReference>
<dbReference type="RefSeq" id="WP_110376041.1">
    <property type="nucleotide sequence ID" value="NZ_JAHBRY010000001.1"/>
</dbReference>
<evidence type="ECO:0000313" key="1">
    <source>
        <dbReference type="EMBL" id="PXW56263.1"/>
    </source>
</evidence>
<gene>
    <name evidence="1" type="ORF">C7450_10812</name>
</gene>
<name>A0A2V3U205_9HYPH</name>
<reference evidence="1 2" key="1">
    <citation type="submission" date="2018-05" db="EMBL/GenBank/DDBJ databases">
        <title>Genomic Encyclopedia of Type Strains, Phase IV (KMG-IV): sequencing the most valuable type-strain genomes for metagenomic binning, comparative biology and taxonomic classification.</title>
        <authorList>
            <person name="Goeker M."/>
        </authorList>
    </citation>
    <scope>NUCLEOTIDE SEQUENCE [LARGE SCALE GENOMIC DNA]</scope>
    <source>
        <strain evidence="1 2">DSM 6462</strain>
    </source>
</reference>
<dbReference type="OrthoDB" id="8460546at2"/>
<comment type="caution">
    <text evidence="1">The sequence shown here is derived from an EMBL/GenBank/DDBJ whole genome shotgun (WGS) entry which is preliminary data.</text>
</comment>
<dbReference type="AlphaFoldDB" id="A0A2V3U205"/>
<proteinExistence type="predicted"/>
<keyword evidence="2" id="KW-1185">Reference proteome</keyword>
<accession>A0A2V3U205</accession>
<sequence length="118" mass="12616">MKLARYDFTVVRGNNRPITFRFKTGAVGAAEPLDLSGGEIVLTLVSRLGLLRKSTGDADGLTVIPSAGALTWQPTLAESRAIPEGRLSTYEIEWRRPDGSQFTLLRGAITGVGGLADD</sequence>
<dbReference type="EMBL" id="QJJK01000008">
    <property type="protein sequence ID" value="PXW56263.1"/>
    <property type="molecule type" value="Genomic_DNA"/>
</dbReference>
<evidence type="ECO:0000313" key="2">
    <source>
        <dbReference type="Proteomes" id="UP000248021"/>
    </source>
</evidence>